<organism evidence="3 4">
    <name type="scientific">Chromobacterium paludis</name>
    <dbReference type="NCBI Taxonomy" id="2605945"/>
    <lineage>
        <taxon>Bacteria</taxon>
        <taxon>Pseudomonadati</taxon>
        <taxon>Pseudomonadota</taxon>
        <taxon>Betaproteobacteria</taxon>
        <taxon>Neisseriales</taxon>
        <taxon>Chromobacteriaceae</taxon>
        <taxon>Chromobacterium</taxon>
    </lineage>
</organism>
<dbReference type="InterPro" id="IPR038765">
    <property type="entry name" value="Papain-like_cys_pep_sf"/>
</dbReference>
<feature type="transmembrane region" description="Helical" evidence="1">
    <location>
        <begin position="164"/>
        <end position="182"/>
    </location>
</feature>
<evidence type="ECO:0000256" key="1">
    <source>
        <dbReference type="SAM" id="Phobius"/>
    </source>
</evidence>
<dbReference type="InterPro" id="IPR052901">
    <property type="entry name" value="Bact_TGase-like"/>
</dbReference>
<keyword evidence="4" id="KW-1185">Reference proteome</keyword>
<dbReference type="InterPro" id="IPR002931">
    <property type="entry name" value="Transglutaminase-like"/>
</dbReference>
<dbReference type="EMBL" id="CP043473">
    <property type="protein sequence ID" value="QEL56389.1"/>
    <property type="molecule type" value="Genomic_DNA"/>
</dbReference>
<dbReference type="Pfam" id="PF11992">
    <property type="entry name" value="TgpA_N"/>
    <property type="match status" value="1"/>
</dbReference>
<dbReference type="PANTHER" id="PTHR42736">
    <property type="entry name" value="PROTEIN-GLUTAMINE GAMMA-GLUTAMYLTRANSFERASE"/>
    <property type="match status" value="1"/>
</dbReference>
<feature type="transmembrane region" description="Helical" evidence="1">
    <location>
        <begin position="107"/>
        <end position="125"/>
    </location>
</feature>
<keyword evidence="1" id="KW-0472">Membrane</keyword>
<sequence length="646" mass="71603">MEAVVRAERQGLRHAPVLWALVWVLLPLAWYLPAWLPLLGMAALLGRMALSRRGDALPARWLLLPALALFVGAAWLQLGTLIGREGGVALLLLLTAFKAYETASLRDWRVLLALGFFLAAMPLLFDQSPWMAAWLVASMLLLTWAAAVLAGGLPRGSWRNAAQALLLSLPIMLVLFVLMPRLPEPLWSMPMQQSAAGSGLGEDMEPGSISRLILNRDPAFSVVFDGPAPKQDQMYWRTMLLDVFDGRRWHRAGEGRALAMPVAGAASVRYSLTLRADRGRLPALEMPMDAPSGSHFAVGGVLRQDRRQGELARYAMTSLLGAGAREDLSDGARAFYTRLPPGNPKSRALAAQLAARAGSEAGFAQEVLRHLRLGGFRYTLQPPLLGEQPEDQFLFETRQGFCEHYASAFVFLARAAGIPARVVVGYQGGEYNPVGKFWLVRSSDAHAWAEIWQAKARRWLRVDPTAAVSPGRLEQGAEQALPALRNEGAAGAVLPPRWLRYWRQQWLAADFAWQQWVVGYDANRQRGLFQRLGLGDGVDASSVLRGLFIGMTLAMLPLLAWWRRRPGLPPLAAGWAGLRQGLARRGIVVPASHGPLDMLKAAQGLPREDFLSLRVLLDEYIELRYRRSEADPAREKKWSRRARRWK</sequence>
<gene>
    <name evidence="3" type="ORF">FYK34_12885</name>
</gene>
<dbReference type="PANTHER" id="PTHR42736:SF1">
    <property type="entry name" value="PROTEIN-GLUTAMINE GAMMA-GLUTAMYLTRANSFERASE"/>
    <property type="match status" value="1"/>
</dbReference>
<protein>
    <submittedName>
        <fullName evidence="3">DUF3488 domain-containing protein</fullName>
    </submittedName>
</protein>
<dbReference type="SUPFAM" id="SSF54001">
    <property type="entry name" value="Cysteine proteinases"/>
    <property type="match status" value="1"/>
</dbReference>
<dbReference type="InterPro" id="IPR021878">
    <property type="entry name" value="TgpA_N"/>
</dbReference>
<evidence type="ECO:0000259" key="2">
    <source>
        <dbReference type="SMART" id="SM00460"/>
    </source>
</evidence>
<evidence type="ECO:0000313" key="3">
    <source>
        <dbReference type="EMBL" id="QEL56389.1"/>
    </source>
</evidence>
<dbReference type="KEGG" id="chrm:FYK34_12885"/>
<feature type="domain" description="Transglutaminase-like" evidence="2">
    <location>
        <begin position="394"/>
        <end position="466"/>
    </location>
</feature>
<dbReference type="SMART" id="SM00460">
    <property type="entry name" value="TGc"/>
    <property type="match status" value="1"/>
</dbReference>
<dbReference type="AlphaFoldDB" id="A0A5C1DK78"/>
<evidence type="ECO:0000313" key="4">
    <source>
        <dbReference type="Proteomes" id="UP000322079"/>
    </source>
</evidence>
<keyword evidence="1" id="KW-0812">Transmembrane</keyword>
<feature type="transmembrane region" description="Helical" evidence="1">
    <location>
        <begin position="20"/>
        <end position="45"/>
    </location>
</feature>
<name>A0A5C1DK78_9NEIS</name>
<dbReference type="Gene3D" id="3.10.620.30">
    <property type="match status" value="1"/>
</dbReference>
<dbReference type="Pfam" id="PF01841">
    <property type="entry name" value="Transglut_core"/>
    <property type="match status" value="1"/>
</dbReference>
<reference evidence="3 4" key="1">
    <citation type="submission" date="2019-08" db="EMBL/GenBank/DDBJ databases">
        <title>Chromobacterium paludis, a novel bacterium isolated from a Maryland marsh pond.</title>
        <authorList>
            <person name="Blackburn M.B."/>
            <person name="Gundersen-Rindal D.E."/>
        </authorList>
    </citation>
    <scope>NUCLEOTIDE SEQUENCE [LARGE SCALE GENOMIC DNA]</scope>
    <source>
        <strain evidence="4">IIBBL 257-1</strain>
    </source>
</reference>
<proteinExistence type="predicted"/>
<feature type="transmembrane region" description="Helical" evidence="1">
    <location>
        <begin position="131"/>
        <end position="152"/>
    </location>
</feature>
<accession>A0A5C1DK78</accession>
<dbReference type="Proteomes" id="UP000322079">
    <property type="component" value="Chromosome"/>
</dbReference>
<feature type="transmembrane region" description="Helical" evidence="1">
    <location>
        <begin position="57"/>
        <end position="76"/>
    </location>
</feature>
<keyword evidence="1" id="KW-1133">Transmembrane helix</keyword>